<organism evidence="1 2">
    <name type="scientific">Populus tomentosa</name>
    <name type="common">Chinese white poplar</name>
    <dbReference type="NCBI Taxonomy" id="118781"/>
    <lineage>
        <taxon>Eukaryota</taxon>
        <taxon>Viridiplantae</taxon>
        <taxon>Streptophyta</taxon>
        <taxon>Embryophyta</taxon>
        <taxon>Tracheophyta</taxon>
        <taxon>Spermatophyta</taxon>
        <taxon>Magnoliopsida</taxon>
        <taxon>eudicotyledons</taxon>
        <taxon>Gunneridae</taxon>
        <taxon>Pentapetalae</taxon>
        <taxon>rosids</taxon>
        <taxon>fabids</taxon>
        <taxon>Malpighiales</taxon>
        <taxon>Salicaceae</taxon>
        <taxon>Saliceae</taxon>
        <taxon>Populus</taxon>
    </lineage>
</organism>
<accession>A0A8X7ZR71</accession>
<gene>
    <name evidence="1" type="ORF">POTOM_021455</name>
</gene>
<protein>
    <submittedName>
        <fullName evidence="1">Uncharacterized protein</fullName>
    </submittedName>
</protein>
<evidence type="ECO:0000313" key="1">
    <source>
        <dbReference type="EMBL" id="KAG6774106.1"/>
    </source>
</evidence>
<keyword evidence="2" id="KW-1185">Reference proteome</keyword>
<dbReference type="Proteomes" id="UP000886885">
    <property type="component" value="Chromosome 5D"/>
</dbReference>
<evidence type="ECO:0000313" key="2">
    <source>
        <dbReference type="Proteomes" id="UP000886885"/>
    </source>
</evidence>
<dbReference type="EMBL" id="JAAWWB010000010">
    <property type="protein sequence ID" value="KAG6774106.1"/>
    <property type="molecule type" value="Genomic_DNA"/>
</dbReference>
<comment type="caution">
    <text evidence="1">The sequence shown here is derived from an EMBL/GenBank/DDBJ whole genome shotgun (WGS) entry which is preliminary data.</text>
</comment>
<reference evidence="1" key="1">
    <citation type="journal article" date="2020" name="bioRxiv">
        <title>Hybrid origin of Populus tomentosa Carr. identified through genome sequencing and phylogenomic analysis.</title>
        <authorList>
            <person name="An X."/>
            <person name="Gao K."/>
            <person name="Chen Z."/>
            <person name="Li J."/>
            <person name="Yang X."/>
            <person name="Yang X."/>
            <person name="Zhou J."/>
            <person name="Guo T."/>
            <person name="Zhao T."/>
            <person name="Huang S."/>
            <person name="Miao D."/>
            <person name="Khan W.U."/>
            <person name="Rao P."/>
            <person name="Ye M."/>
            <person name="Lei B."/>
            <person name="Liao W."/>
            <person name="Wang J."/>
            <person name="Ji L."/>
            <person name="Li Y."/>
            <person name="Guo B."/>
            <person name="Mustafa N.S."/>
            <person name="Li S."/>
            <person name="Yun Q."/>
            <person name="Keller S.R."/>
            <person name="Mao J."/>
            <person name="Zhang R."/>
            <person name="Strauss S.H."/>
        </authorList>
    </citation>
    <scope>NUCLEOTIDE SEQUENCE</scope>
    <source>
        <strain evidence="1">GM15</strain>
        <tissue evidence="1">Leaf</tissue>
    </source>
</reference>
<sequence length="167" mass="19374">MHEQEGKEEIHLHIEVDHDVAPITMRMPQCYIRKYNDNMSTKYFVGNDDYKSNKITLLVDYDDDDVIMSDDKETDMDGEEDINDDCIPLNEEGFEFVNVDEDEWIDNVQADANVDGASSSENELSNNSDEEDIKIGKYRSMSIVLLVRKIRLTLMARFHDRYAHAIS</sequence>
<proteinExistence type="predicted"/>
<dbReference type="OrthoDB" id="10645689at2759"/>
<dbReference type="AlphaFoldDB" id="A0A8X7ZR71"/>
<name>A0A8X7ZR71_POPTO</name>